<sequence>MSEPGHEIRFEAEVIRFNGPGGWHGVFLPVDAASEVRFFGRANALGAIPVRARIGASDVKTSLFPDKRRDSYLLPLKASLRHSENIGEGDLITVTLHLDL</sequence>
<organism evidence="1 2">
    <name type="scientific">Rhizobium wuzhouense</name>
    <dbReference type="NCBI Taxonomy" id="1986026"/>
    <lineage>
        <taxon>Bacteria</taxon>
        <taxon>Pseudomonadati</taxon>
        <taxon>Pseudomonadota</taxon>
        <taxon>Alphaproteobacteria</taxon>
        <taxon>Hyphomicrobiales</taxon>
        <taxon>Rhizobiaceae</taxon>
        <taxon>Rhizobium/Agrobacterium group</taxon>
        <taxon>Rhizobium</taxon>
    </lineage>
</organism>
<comment type="caution">
    <text evidence="1">The sequence shown here is derived from an EMBL/GenBank/DDBJ whole genome shotgun (WGS) entry which is preliminary data.</text>
</comment>
<dbReference type="InterPro" id="IPR015018">
    <property type="entry name" value="DUF1905"/>
</dbReference>
<accession>A0ABX5NVG1</accession>
<dbReference type="Pfam" id="PF08922">
    <property type="entry name" value="DUF1905"/>
    <property type="match status" value="1"/>
</dbReference>
<keyword evidence="2" id="KW-1185">Reference proteome</keyword>
<dbReference type="Gene3D" id="2.40.30.100">
    <property type="entry name" value="AF2212/PG0164-like"/>
    <property type="match status" value="1"/>
</dbReference>
<evidence type="ECO:0000313" key="1">
    <source>
        <dbReference type="EMBL" id="PYB73286.1"/>
    </source>
</evidence>
<dbReference type="Proteomes" id="UP000247536">
    <property type="component" value="Unassembled WGS sequence"/>
</dbReference>
<dbReference type="EMBL" id="QJRY01000004">
    <property type="protein sequence ID" value="PYB73286.1"/>
    <property type="molecule type" value="Genomic_DNA"/>
</dbReference>
<name>A0ABX5NVG1_9HYPH</name>
<protein>
    <submittedName>
        <fullName evidence="1">DUF1905 domain-containing protein</fullName>
    </submittedName>
</protein>
<proteinExistence type="predicted"/>
<reference evidence="1 2" key="1">
    <citation type="submission" date="2018-06" db="EMBL/GenBank/DDBJ databases">
        <title>Rhizobium wuzhouense sp. nov., isolated from roots of Oryza officinalis.</title>
        <authorList>
            <person name="Yuan T."/>
        </authorList>
    </citation>
    <scope>NUCLEOTIDE SEQUENCE [LARGE SCALE GENOMIC DNA]</scope>
    <source>
        <strain evidence="1 2">W44</strain>
    </source>
</reference>
<evidence type="ECO:0000313" key="2">
    <source>
        <dbReference type="Proteomes" id="UP000247536"/>
    </source>
</evidence>
<dbReference type="InterPro" id="IPR037079">
    <property type="entry name" value="AF2212/PG0164-like_sf"/>
</dbReference>
<gene>
    <name evidence="1" type="ORF">DMY87_13370</name>
</gene>
<dbReference type="SUPFAM" id="SSF141694">
    <property type="entry name" value="AF2212/PG0164-like"/>
    <property type="match status" value="1"/>
</dbReference>
<dbReference type="RefSeq" id="WP_110791977.1">
    <property type="nucleotide sequence ID" value="NZ_QJRY01000004.1"/>
</dbReference>